<keyword evidence="6 9" id="KW-0804">Transcription</keyword>
<evidence type="ECO:0000259" key="11">
    <source>
        <dbReference type="Pfam" id="PF08221"/>
    </source>
</evidence>
<evidence type="ECO:0000256" key="7">
    <source>
        <dbReference type="ARBA" id="ARBA00023242"/>
    </source>
</evidence>
<dbReference type="Gene3D" id="1.10.10.10">
    <property type="entry name" value="Winged helix-like DNA-binding domain superfamily/Winged helix DNA-binding domain"/>
    <property type="match status" value="4"/>
</dbReference>
<dbReference type="OrthoDB" id="272392at2759"/>
<feature type="domain" description="RNA polymerase III Rpc82 C -terminal" evidence="10">
    <location>
        <begin position="175"/>
        <end position="313"/>
    </location>
</feature>
<evidence type="ECO:0000256" key="9">
    <source>
        <dbReference type="RuleBase" id="RU367076"/>
    </source>
</evidence>
<keyword evidence="5 9" id="KW-0240">DNA-directed RNA polymerase</keyword>
<dbReference type="PANTHER" id="PTHR12949">
    <property type="entry name" value="RNA POLYMERASE III DNA DIRECTED -RELATED"/>
    <property type="match status" value="1"/>
</dbReference>
<evidence type="ECO:0000256" key="6">
    <source>
        <dbReference type="ARBA" id="ARBA00023163"/>
    </source>
</evidence>
<dbReference type="InterPro" id="IPR039748">
    <property type="entry name" value="RPC3"/>
</dbReference>
<keyword evidence="14" id="KW-1185">Reference proteome</keyword>
<evidence type="ECO:0000313" key="14">
    <source>
        <dbReference type="Proteomes" id="UP000886523"/>
    </source>
</evidence>
<comment type="subunit">
    <text evidence="3 9">Component of the RNA polymerase III (Pol III) complex consisting of 17 subunits.</text>
</comment>
<dbReference type="GO" id="GO:0005666">
    <property type="term" value="C:RNA polymerase III complex"/>
    <property type="evidence" value="ECO:0007669"/>
    <property type="project" value="UniProtKB-UniRule"/>
</dbReference>
<dbReference type="SUPFAM" id="SSF46785">
    <property type="entry name" value="Winged helix' DNA-binding domain"/>
    <property type="match status" value="1"/>
</dbReference>
<dbReference type="Pfam" id="PF08221">
    <property type="entry name" value="HTH_9"/>
    <property type="match status" value="1"/>
</dbReference>
<evidence type="ECO:0000256" key="3">
    <source>
        <dbReference type="ARBA" id="ARBA00011206"/>
    </source>
</evidence>
<evidence type="ECO:0000256" key="5">
    <source>
        <dbReference type="ARBA" id="ARBA00022478"/>
    </source>
</evidence>
<evidence type="ECO:0000256" key="8">
    <source>
        <dbReference type="ARBA" id="ARBA00025127"/>
    </source>
</evidence>
<organism evidence="13 14">
    <name type="scientific">Hydnum rufescens UP504</name>
    <dbReference type="NCBI Taxonomy" id="1448309"/>
    <lineage>
        <taxon>Eukaryota</taxon>
        <taxon>Fungi</taxon>
        <taxon>Dikarya</taxon>
        <taxon>Basidiomycota</taxon>
        <taxon>Agaricomycotina</taxon>
        <taxon>Agaricomycetes</taxon>
        <taxon>Cantharellales</taxon>
        <taxon>Hydnaceae</taxon>
        <taxon>Hydnum</taxon>
    </lineage>
</organism>
<reference evidence="13" key="1">
    <citation type="journal article" date="2020" name="Nat. Commun.">
        <title>Large-scale genome sequencing of mycorrhizal fungi provides insights into the early evolution of symbiotic traits.</title>
        <authorList>
            <person name="Miyauchi S."/>
            <person name="Kiss E."/>
            <person name="Kuo A."/>
            <person name="Drula E."/>
            <person name="Kohler A."/>
            <person name="Sanchez-Garcia M."/>
            <person name="Morin E."/>
            <person name="Andreopoulos B."/>
            <person name="Barry K.W."/>
            <person name="Bonito G."/>
            <person name="Buee M."/>
            <person name="Carver A."/>
            <person name="Chen C."/>
            <person name="Cichocki N."/>
            <person name="Clum A."/>
            <person name="Culley D."/>
            <person name="Crous P.W."/>
            <person name="Fauchery L."/>
            <person name="Girlanda M."/>
            <person name="Hayes R.D."/>
            <person name="Keri Z."/>
            <person name="LaButti K."/>
            <person name="Lipzen A."/>
            <person name="Lombard V."/>
            <person name="Magnuson J."/>
            <person name="Maillard F."/>
            <person name="Murat C."/>
            <person name="Nolan M."/>
            <person name="Ohm R.A."/>
            <person name="Pangilinan J."/>
            <person name="Pereira M.F."/>
            <person name="Perotto S."/>
            <person name="Peter M."/>
            <person name="Pfister S."/>
            <person name="Riley R."/>
            <person name="Sitrit Y."/>
            <person name="Stielow J.B."/>
            <person name="Szollosi G."/>
            <person name="Zifcakova L."/>
            <person name="Stursova M."/>
            <person name="Spatafora J.W."/>
            <person name="Tedersoo L."/>
            <person name="Vaario L.M."/>
            <person name="Yamada A."/>
            <person name="Yan M."/>
            <person name="Wang P."/>
            <person name="Xu J."/>
            <person name="Bruns T."/>
            <person name="Baldrian P."/>
            <person name="Vilgalys R."/>
            <person name="Dunand C."/>
            <person name="Henrissat B."/>
            <person name="Grigoriev I.V."/>
            <person name="Hibbett D."/>
            <person name="Nagy L.G."/>
            <person name="Martin F.M."/>
        </authorList>
    </citation>
    <scope>NUCLEOTIDE SEQUENCE</scope>
    <source>
        <strain evidence="13">UP504</strain>
    </source>
</reference>
<dbReference type="PANTHER" id="PTHR12949:SF0">
    <property type="entry name" value="DNA-DIRECTED RNA POLYMERASE III SUBUNIT RPC3"/>
    <property type="match status" value="1"/>
</dbReference>
<dbReference type="InterPro" id="IPR008806">
    <property type="entry name" value="RNA_pol_III_Rpc82_C"/>
</dbReference>
<protein>
    <recommendedName>
        <fullName evidence="4 9">DNA-directed RNA polymerase III subunit RPC3</fullName>
        <shortName evidence="9">RNA polymerase III subunit C3</shortName>
    </recommendedName>
</protein>
<accession>A0A9P6E198</accession>
<evidence type="ECO:0000256" key="2">
    <source>
        <dbReference type="ARBA" id="ARBA00006835"/>
    </source>
</evidence>
<dbReference type="GO" id="GO:0003697">
    <property type="term" value="F:single-stranded DNA binding"/>
    <property type="evidence" value="ECO:0007669"/>
    <property type="project" value="UniProtKB-UniRule"/>
</dbReference>
<dbReference type="InterPro" id="IPR036390">
    <property type="entry name" value="WH_DNA-bd_sf"/>
</dbReference>
<dbReference type="InterPro" id="IPR055207">
    <property type="entry name" value="POLR3C_WHD"/>
</dbReference>
<comment type="subcellular location">
    <subcellularLocation>
        <location evidence="1 9">Nucleus</location>
    </subcellularLocation>
</comment>
<dbReference type="Proteomes" id="UP000886523">
    <property type="component" value="Unassembled WGS sequence"/>
</dbReference>
<name>A0A9P6E198_9AGAM</name>
<comment type="similarity">
    <text evidence="2 9">Belongs to the RNA polymerase beta chain family.</text>
</comment>
<dbReference type="Pfam" id="PF22536">
    <property type="entry name" value="WHD_POLR3C"/>
    <property type="match status" value="1"/>
</dbReference>
<dbReference type="Pfam" id="PF05645">
    <property type="entry name" value="RNA_pol_Rpc82"/>
    <property type="match status" value="1"/>
</dbReference>
<proteinExistence type="inferred from homology"/>
<dbReference type="EMBL" id="MU128921">
    <property type="protein sequence ID" value="KAF9518903.1"/>
    <property type="molecule type" value="Genomic_DNA"/>
</dbReference>
<evidence type="ECO:0000259" key="10">
    <source>
        <dbReference type="Pfam" id="PF05645"/>
    </source>
</evidence>
<evidence type="ECO:0000256" key="4">
    <source>
        <dbReference type="ARBA" id="ARBA00016689"/>
    </source>
</evidence>
<comment type="function">
    <text evidence="8 9">DNA-dependent RNA polymerase catalyzes the transcription of DNA into RNA using the four ribonucleoside triphosphates as substrates. Specific core component of RNA polymerase III which synthesizes small RNAs, such as 5S rRNA and tRNAs.</text>
</comment>
<evidence type="ECO:0000313" key="13">
    <source>
        <dbReference type="EMBL" id="KAF9518903.1"/>
    </source>
</evidence>
<feature type="domain" description="RNA polymerase III subunit RPC82-related helix-turn-helix" evidence="11">
    <location>
        <begin position="9"/>
        <end position="63"/>
    </location>
</feature>
<gene>
    <name evidence="13" type="ORF">BS47DRAFT_1337795</name>
</gene>
<dbReference type="InterPro" id="IPR036388">
    <property type="entry name" value="WH-like_DNA-bd_sf"/>
</dbReference>
<sequence length="569" mass="63566">MADKETTRLCIQIVQDQFGTTPARVAAELLSRGRLRLAHIVRSTSIKSRAAANAILILIQHNILWHCESAVEGEMFEVNWEEVLARLRFGRYISIARDLFGEPAVDILSFIMDHGKVRAGDIVQSLIQGINTKNTALYNSTLISLLKSMYIKPTSAALQISPRDRLIRYQEEAERAKRASAGAKKGPLAAKDLLEVRELARRRLKEEVDNIEGGGFRRRAKDAKETLTSRTPKRQKIDEDVLDEDIYLRVNYAKFNLHIRNRLIEQSASQRYNESAGLVIRAALAAALPSESTLHGVRSEILTMQNIMRHLPPDPPLVGIAIRPSGSGSGSSTEAGTQALMTREYVNILCAADNPTEAGRQSAFMAYSGLSGAVGGGGGKKVAIEYENIGRRLRFKIFETFVRERWGELAIRVLRLLIDKGKMDEKQIAKVAMMSKKDVQPLLTKLVSASLISLQEVPRGADRSAMRTIYLWYIDLAKTYSVILTSLYKTLGNILARKNAETQKVSAILSKRERSDVQGNEENFLTRGEREALTAFEEKRLRLGVLERRVEECVFILRDLAPDGYAGES</sequence>
<evidence type="ECO:0000256" key="1">
    <source>
        <dbReference type="ARBA" id="ARBA00004123"/>
    </source>
</evidence>
<evidence type="ECO:0000259" key="12">
    <source>
        <dbReference type="Pfam" id="PF22536"/>
    </source>
</evidence>
<dbReference type="AlphaFoldDB" id="A0A9P6E198"/>
<dbReference type="InterPro" id="IPR013197">
    <property type="entry name" value="RNA_pol_III_RPC82-rel_HTH"/>
</dbReference>
<keyword evidence="7 9" id="KW-0539">Nucleus</keyword>
<feature type="domain" description="DNA-directed RNA polymerase III subunit RPC3 winged-helix" evidence="12">
    <location>
        <begin position="399"/>
        <end position="474"/>
    </location>
</feature>
<comment type="caution">
    <text evidence="13">The sequence shown here is derived from an EMBL/GenBank/DDBJ whole genome shotgun (WGS) entry which is preliminary data.</text>
</comment>
<dbReference type="GO" id="GO:0006351">
    <property type="term" value="P:DNA-templated transcription"/>
    <property type="evidence" value="ECO:0007669"/>
    <property type="project" value="InterPro"/>
</dbReference>